<dbReference type="AlphaFoldDB" id="A0A0X8HGI1"/>
<gene>
    <name evidence="3" type="ORF">LOKO_03172</name>
</gene>
<dbReference type="Proteomes" id="UP000063387">
    <property type="component" value="Chromosome"/>
</dbReference>
<evidence type="ECO:0000256" key="1">
    <source>
        <dbReference type="SAM" id="MobiDB-lite"/>
    </source>
</evidence>
<sequence>MAISMKLCLSFTSLLLLTACAPMNQTNPPREPAPEPPRVSSEGDVCGASRVQDRVGRHYDEALGESMREQSGAGTLRVMRPGHAYTLEYREDRLNVRVDENEVITDIGCG</sequence>
<proteinExistence type="predicted"/>
<accession>A0A0X8HGI1</accession>
<keyword evidence="4" id="KW-1185">Reference proteome</keyword>
<dbReference type="Pfam" id="PF11720">
    <property type="entry name" value="Inhibitor_I78"/>
    <property type="match status" value="1"/>
</dbReference>
<organism evidence="3 4">
    <name type="scientific">Halomonas chromatireducens</name>
    <dbReference type="NCBI Taxonomy" id="507626"/>
    <lineage>
        <taxon>Bacteria</taxon>
        <taxon>Pseudomonadati</taxon>
        <taxon>Pseudomonadota</taxon>
        <taxon>Gammaproteobacteria</taxon>
        <taxon>Oceanospirillales</taxon>
        <taxon>Halomonadaceae</taxon>
        <taxon>Halomonas</taxon>
    </lineage>
</organism>
<feature type="signal peptide" evidence="2">
    <location>
        <begin position="1"/>
        <end position="21"/>
    </location>
</feature>
<dbReference type="KEGG" id="hco:LOKO_03172"/>
<dbReference type="PANTHER" id="PTHR39600">
    <property type="entry name" value="PEPTIDASE INHIBITOR I78 FAMILY PROTEIN"/>
    <property type="match status" value="1"/>
</dbReference>
<evidence type="ECO:0000313" key="3">
    <source>
        <dbReference type="EMBL" id="AMD02218.1"/>
    </source>
</evidence>
<evidence type="ECO:0000313" key="4">
    <source>
        <dbReference type="Proteomes" id="UP000063387"/>
    </source>
</evidence>
<dbReference type="PATRIC" id="fig|507626.3.peg.3167"/>
<evidence type="ECO:0000256" key="2">
    <source>
        <dbReference type="SAM" id="SignalP"/>
    </source>
</evidence>
<dbReference type="PANTHER" id="PTHR39600:SF1">
    <property type="entry name" value="PEPTIDASE INHIBITOR I78 FAMILY PROTEIN"/>
    <property type="match status" value="1"/>
</dbReference>
<name>A0A0X8HGI1_9GAMM</name>
<reference evidence="3 4" key="1">
    <citation type="journal article" date="2016" name="Genome Announc.">
        <title>Draft Genome Sequence of 'Halomonas chromatireducens' Strain AGD 8-3, a Haloalkaliphilic Chromate- and Selenite-Reducing Gammaproteobacterium.</title>
        <authorList>
            <person name="Sharko F.S."/>
            <person name="Shapovalova A.A."/>
            <person name="Tsygankova S.V."/>
            <person name="Komova A.V."/>
            <person name="Boulygina E.S."/>
            <person name="Teslyuk A.B."/>
            <person name="Gotovtsev P.M."/>
            <person name="Namsaraev Z.B."/>
            <person name="Khijniak T.V."/>
            <person name="Nedoluzhko A.V."/>
            <person name="Vasilov R.G."/>
        </authorList>
    </citation>
    <scope>NUCLEOTIDE SEQUENCE [LARGE SCALE GENOMIC DNA]</scope>
    <source>
        <strain evidence="3 4">AGD 8-3</strain>
    </source>
</reference>
<dbReference type="EMBL" id="CP014226">
    <property type="protein sequence ID" value="AMD02218.1"/>
    <property type="molecule type" value="Genomic_DNA"/>
</dbReference>
<dbReference type="STRING" id="507626.LOKO_03172"/>
<protein>
    <submittedName>
        <fullName evidence="3">Peptidase inhibitor I78 family protein</fullName>
    </submittedName>
</protein>
<feature type="chain" id="PRO_5007066879" evidence="2">
    <location>
        <begin position="22"/>
        <end position="110"/>
    </location>
</feature>
<reference evidence="3 4" key="2">
    <citation type="submission" date="2016-02" db="EMBL/GenBank/DDBJ databases">
        <authorList>
            <person name="Wen L."/>
            <person name="He K."/>
            <person name="Yang H."/>
        </authorList>
    </citation>
    <scope>NUCLEOTIDE SEQUENCE [LARGE SCALE GENOMIC DNA]</scope>
    <source>
        <strain evidence="3 4">AGD 8-3</strain>
    </source>
</reference>
<feature type="region of interest" description="Disordered" evidence="1">
    <location>
        <begin position="22"/>
        <end position="47"/>
    </location>
</feature>
<keyword evidence="2" id="KW-0732">Signal</keyword>
<dbReference type="PROSITE" id="PS51257">
    <property type="entry name" value="PROKAR_LIPOPROTEIN"/>
    <property type="match status" value="1"/>
</dbReference>
<dbReference type="Gene3D" id="3.30.10.10">
    <property type="entry name" value="Trypsin Inhibitor V, subunit A"/>
    <property type="match status" value="1"/>
</dbReference>
<dbReference type="InterPro" id="IPR021719">
    <property type="entry name" value="Prot_inh_I78"/>
</dbReference>